<evidence type="ECO:0000256" key="1">
    <source>
        <dbReference type="ARBA" id="ARBA00004141"/>
    </source>
</evidence>
<feature type="transmembrane region" description="Helical" evidence="10">
    <location>
        <begin position="99"/>
        <end position="118"/>
    </location>
</feature>
<name>A0ABD1PY27_9LAMI</name>
<evidence type="ECO:0000256" key="8">
    <source>
        <dbReference type="ARBA" id="ARBA00023303"/>
    </source>
</evidence>
<evidence type="ECO:0000313" key="12">
    <source>
        <dbReference type="Proteomes" id="UP001604277"/>
    </source>
</evidence>
<keyword evidence="8" id="KW-0407">Ion channel</keyword>
<keyword evidence="7 10" id="KW-0472">Membrane</keyword>
<gene>
    <name evidence="11" type="ORF">Fot_50422</name>
</gene>
<evidence type="ECO:0000256" key="5">
    <source>
        <dbReference type="ARBA" id="ARBA00022989"/>
    </source>
</evidence>
<keyword evidence="4 10" id="KW-0812">Transmembrane</keyword>
<evidence type="ECO:0000256" key="2">
    <source>
        <dbReference type="ARBA" id="ARBA00007079"/>
    </source>
</evidence>
<evidence type="ECO:0000256" key="3">
    <source>
        <dbReference type="ARBA" id="ARBA00022448"/>
    </source>
</evidence>
<feature type="transmembrane region" description="Helical" evidence="10">
    <location>
        <begin position="125"/>
        <end position="142"/>
    </location>
</feature>
<evidence type="ECO:0000256" key="4">
    <source>
        <dbReference type="ARBA" id="ARBA00022692"/>
    </source>
</evidence>
<evidence type="ECO:0000256" key="9">
    <source>
        <dbReference type="SAM" id="MobiDB-lite"/>
    </source>
</evidence>
<dbReference type="GO" id="GO:0016020">
    <property type="term" value="C:membrane"/>
    <property type="evidence" value="ECO:0007669"/>
    <property type="project" value="UniProtKB-SubCell"/>
</dbReference>
<evidence type="ECO:0000313" key="11">
    <source>
        <dbReference type="EMBL" id="KAL2468846.1"/>
    </source>
</evidence>
<keyword evidence="6" id="KW-0406">Ion transport</keyword>
<feature type="transmembrane region" description="Helical" evidence="10">
    <location>
        <begin position="210"/>
        <end position="232"/>
    </location>
</feature>
<accession>A0ABD1PY27</accession>
<evidence type="ECO:0000256" key="6">
    <source>
        <dbReference type="ARBA" id="ARBA00023065"/>
    </source>
</evidence>
<comment type="subcellular location">
    <subcellularLocation>
        <location evidence="1">Membrane</location>
        <topology evidence="1">Multi-pass membrane protein</topology>
    </subcellularLocation>
</comment>
<keyword evidence="5 10" id="KW-1133">Transmembrane helix</keyword>
<dbReference type="InterPro" id="IPR020966">
    <property type="entry name" value="ALMT"/>
</dbReference>
<evidence type="ECO:0000256" key="7">
    <source>
        <dbReference type="ARBA" id="ARBA00023136"/>
    </source>
</evidence>
<comment type="caution">
    <text evidence="11">The sequence shown here is derived from an EMBL/GenBank/DDBJ whole genome shotgun (WGS) entry which is preliminary data.</text>
</comment>
<keyword evidence="12" id="KW-1185">Reference proteome</keyword>
<protein>
    <submittedName>
        <fullName evidence="11">Aluminum-activated malate transporter 10</fullName>
    </submittedName>
</protein>
<evidence type="ECO:0000256" key="10">
    <source>
        <dbReference type="SAM" id="Phobius"/>
    </source>
</evidence>
<dbReference type="GO" id="GO:0034220">
    <property type="term" value="P:monoatomic ion transmembrane transport"/>
    <property type="evidence" value="ECO:0007669"/>
    <property type="project" value="UniProtKB-KW"/>
</dbReference>
<feature type="transmembrane region" description="Helical" evidence="10">
    <location>
        <begin position="178"/>
        <end position="198"/>
    </location>
</feature>
<comment type="similarity">
    <text evidence="2">Belongs to the aromatic acid exporter (TC 2.A.85) family.</text>
</comment>
<dbReference type="Proteomes" id="UP001604277">
    <property type="component" value="Unassembled WGS sequence"/>
</dbReference>
<proteinExistence type="inferred from homology"/>
<organism evidence="11 12">
    <name type="scientific">Forsythia ovata</name>
    <dbReference type="NCBI Taxonomy" id="205694"/>
    <lineage>
        <taxon>Eukaryota</taxon>
        <taxon>Viridiplantae</taxon>
        <taxon>Streptophyta</taxon>
        <taxon>Embryophyta</taxon>
        <taxon>Tracheophyta</taxon>
        <taxon>Spermatophyta</taxon>
        <taxon>Magnoliopsida</taxon>
        <taxon>eudicotyledons</taxon>
        <taxon>Gunneridae</taxon>
        <taxon>Pentapetalae</taxon>
        <taxon>asterids</taxon>
        <taxon>lamiids</taxon>
        <taxon>Lamiales</taxon>
        <taxon>Oleaceae</taxon>
        <taxon>Forsythieae</taxon>
        <taxon>Forsythia</taxon>
    </lineage>
</organism>
<dbReference type="AlphaFoldDB" id="A0ABD1PY27"/>
<sequence>MVKESKPTGGLEWRINIPNGTTSKVLVPESKSHFRVWNGLRGLIVGFMSRIWKFFEKAWSLAVREPKKAIHGLKVGMALSLVSLFYYMRPLYNGVGGNAMWAVMTVVVVFEYTVGATLCKCVNRAIGTFLAGALGLGVHWIANQSGEKFEPIVLQISVFLLAAAATFSRFIPAIKARFDYGAMIFILTFSLVSVSGYRVDKLFELAHHRLSTIAIGTSLCILTGMLFCPVWAGNELHYLITNNMEKLAASLDGCLVEYFGIHANVNAKGEDSDKVLQGYKCVLNSKATEEVMANFAKWEPAHGRFYFRHPWNEYLKVGAFLRKCAYCIETLNVSTNSDTEAPDILNKHFSKFCISLSSCSSDVLKELAVIMHTMTKSTKIDLMVHEMNNAVQELQCALKSLSKETIIGDSKSGIEEGNKSTTVVPLMEIVPIVYISTLLIEIAARIEKSVEAVNELAIKAEFEQESTKKSKKIQNQQNPNQPSQGNQEDLTMKTLQKV</sequence>
<dbReference type="Pfam" id="PF11744">
    <property type="entry name" value="ALMT"/>
    <property type="match status" value="1"/>
</dbReference>
<feature type="transmembrane region" description="Helical" evidence="10">
    <location>
        <begin position="154"/>
        <end position="171"/>
    </location>
</feature>
<feature type="compositionally biased region" description="Low complexity" evidence="9">
    <location>
        <begin position="473"/>
        <end position="487"/>
    </location>
</feature>
<keyword evidence="3" id="KW-0813">Transport</keyword>
<dbReference type="PANTHER" id="PTHR31086">
    <property type="entry name" value="ALUMINUM-ACTIVATED MALATE TRANSPORTER 10"/>
    <property type="match status" value="1"/>
</dbReference>
<dbReference type="EMBL" id="JBFOLJ010000016">
    <property type="protein sequence ID" value="KAL2468846.1"/>
    <property type="molecule type" value="Genomic_DNA"/>
</dbReference>
<reference evidence="12" key="1">
    <citation type="submission" date="2024-07" db="EMBL/GenBank/DDBJ databases">
        <title>Two chromosome-level genome assemblies of Korean endemic species Abeliophyllum distichum and Forsythia ovata (Oleaceae).</title>
        <authorList>
            <person name="Jang H."/>
        </authorList>
    </citation>
    <scope>NUCLEOTIDE SEQUENCE [LARGE SCALE GENOMIC DNA]</scope>
</reference>
<feature type="transmembrane region" description="Helical" evidence="10">
    <location>
        <begin position="69"/>
        <end position="87"/>
    </location>
</feature>
<feature type="region of interest" description="Disordered" evidence="9">
    <location>
        <begin position="464"/>
        <end position="498"/>
    </location>
</feature>